<accession>A0ABV7ABK5</accession>
<keyword evidence="2" id="KW-1185">Reference proteome</keyword>
<proteinExistence type="predicted"/>
<dbReference type="EMBL" id="JBHRSK010000001">
    <property type="protein sequence ID" value="MFC2966508.1"/>
    <property type="molecule type" value="Genomic_DNA"/>
</dbReference>
<sequence>MYVDESGDPGNNTAQSDFFCLSGIVIHESEWRNFINANMKFRRTIKNVYGFPVRSELHAVKLIRHSSFGIAKHARLAILRNYLDELAKLNFISITGVVVDKRGKPSQYDIFAAAWSTLFQRFENTLAHGNFPGGYKRSYGKVFTDATNGNRLNQIMRKMNVYNPIPNTGGVGYRNIPILRVIEDPSPRNSARSLPIQACDVVAYFLHQRHHPNSYVRKSGATRYYDRLAPVLNTHASRSNPLGIVTL</sequence>
<comment type="caution">
    <text evidence="1">The sequence shown here is derived from an EMBL/GenBank/DDBJ whole genome shotgun (WGS) entry which is preliminary data.</text>
</comment>
<reference evidence="2" key="1">
    <citation type="journal article" date="2019" name="Int. J. Syst. Evol. Microbiol.">
        <title>The Global Catalogue of Microorganisms (GCM) 10K type strain sequencing project: providing services to taxonomists for standard genome sequencing and annotation.</title>
        <authorList>
            <consortium name="The Broad Institute Genomics Platform"/>
            <consortium name="The Broad Institute Genome Sequencing Center for Infectious Disease"/>
            <person name="Wu L."/>
            <person name="Ma J."/>
        </authorList>
    </citation>
    <scope>NUCLEOTIDE SEQUENCE [LARGE SCALE GENOMIC DNA]</scope>
    <source>
        <strain evidence="2">KCTC 62192</strain>
    </source>
</reference>
<name>A0ABV7ABK5_9RHOB</name>
<dbReference type="InterPro" id="IPR024524">
    <property type="entry name" value="DUF3800"/>
</dbReference>
<protein>
    <submittedName>
        <fullName evidence="1">DUF3800 domain-containing protein</fullName>
    </submittedName>
</protein>
<organism evidence="1 2">
    <name type="scientific">Acidimangrovimonas pyrenivorans</name>
    <dbReference type="NCBI Taxonomy" id="2030798"/>
    <lineage>
        <taxon>Bacteria</taxon>
        <taxon>Pseudomonadati</taxon>
        <taxon>Pseudomonadota</taxon>
        <taxon>Alphaproteobacteria</taxon>
        <taxon>Rhodobacterales</taxon>
        <taxon>Paracoccaceae</taxon>
        <taxon>Acidimangrovimonas</taxon>
    </lineage>
</organism>
<dbReference type="RefSeq" id="WP_377830686.1">
    <property type="nucleotide sequence ID" value="NZ_JBHRSK010000001.1"/>
</dbReference>
<dbReference type="Pfam" id="PF12686">
    <property type="entry name" value="DUF3800"/>
    <property type="match status" value="1"/>
</dbReference>
<dbReference type="Proteomes" id="UP001595443">
    <property type="component" value="Unassembled WGS sequence"/>
</dbReference>
<evidence type="ECO:0000313" key="1">
    <source>
        <dbReference type="EMBL" id="MFC2966508.1"/>
    </source>
</evidence>
<gene>
    <name evidence="1" type="ORF">ACFOES_00225</name>
</gene>
<evidence type="ECO:0000313" key="2">
    <source>
        <dbReference type="Proteomes" id="UP001595443"/>
    </source>
</evidence>